<sequence>MQKFVNNWMTLFALAEGSTSMSIDLPDGIYLITFTDALFNAVRWEIVRAEVVGGVATLVRGREGTDDQGWPEGSVAYVSVTAGFLEGVQERLDSQQALIASQQDQLIGQAGQIADLLSRVAALEGGEPAGALTNASGDVLTNATGQILTTGVAA</sequence>
<gene>
    <name evidence="1" type="ORF">DFO61_3364</name>
</gene>
<evidence type="ECO:0000313" key="1">
    <source>
        <dbReference type="EMBL" id="RIA22674.1"/>
    </source>
</evidence>
<comment type="caution">
    <text evidence="1">The sequence shown here is derived from an EMBL/GenBank/DDBJ whole genome shotgun (WGS) entry which is preliminary data.</text>
</comment>
<name>A0A397MM76_ECTOL</name>
<proteinExistence type="predicted"/>
<protein>
    <submittedName>
        <fullName evidence="1">Uncharacterized protein</fullName>
    </submittedName>
</protein>
<dbReference type="RefSeq" id="WP_119693823.1">
    <property type="nucleotide sequence ID" value="NZ_QXDA01000004.1"/>
</dbReference>
<evidence type="ECO:0000313" key="2">
    <source>
        <dbReference type="Proteomes" id="UP000265836"/>
    </source>
</evidence>
<dbReference type="EMBL" id="QXDA01000004">
    <property type="protein sequence ID" value="RIA22674.1"/>
    <property type="molecule type" value="Genomic_DNA"/>
</dbReference>
<dbReference type="AlphaFoldDB" id="A0A397MM76"/>
<reference evidence="1 2" key="1">
    <citation type="submission" date="2018-08" db="EMBL/GenBank/DDBJ databases">
        <title>Genome sequencing of rice bacterial endophytes.</title>
        <authorList>
            <person name="Venturi V."/>
        </authorList>
    </citation>
    <scope>NUCLEOTIDE SEQUENCE [LARGE SCALE GENOMIC DNA]</scope>
    <source>
        <strain evidence="1 2">E1205</strain>
    </source>
</reference>
<dbReference type="Proteomes" id="UP000265836">
    <property type="component" value="Unassembled WGS sequence"/>
</dbReference>
<accession>A0A397MM76</accession>
<organism evidence="1 2">
    <name type="scientific">Ectopseudomonas oleovorans</name>
    <name type="common">Pseudomonas oleovorans</name>
    <dbReference type="NCBI Taxonomy" id="301"/>
    <lineage>
        <taxon>Bacteria</taxon>
        <taxon>Pseudomonadati</taxon>
        <taxon>Pseudomonadota</taxon>
        <taxon>Gammaproteobacteria</taxon>
        <taxon>Pseudomonadales</taxon>
        <taxon>Pseudomonadaceae</taxon>
        <taxon>Ectopseudomonas</taxon>
    </lineage>
</organism>